<reference evidence="4" key="1">
    <citation type="submission" date="2017-10" db="EMBL/GenBank/DDBJ databases">
        <title>Phenotypic and genomic properties of facultatively anaerobic sulfur-reducing natronoarchaea from hypersaline soda lakes.</title>
        <authorList>
            <person name="Sorokin D.Y."/>
            <person name="Kublanov I.V."/>
            <person name="Roman P."/>
            <person name="Sinninghe Damste J.S."/>
            <person name="Golyshin P.N."/>
            <person name="Rojo D."/>
            <person name="Ciordia S."/>
            <person name="Mena Md.C."/>
            <person name="Ferrer M."/>
            <person name="Messina E."/>
            <person name="Smedile F."/>
            <person name="La Spada G."/>
            <person name="La Cono V."/>
            <person name="Yakimov M.M."/>
        </authorList>
    </citation>
    <scope>NUCLEOTIDE SEQUENCE [LARGE SCALE GENOMIC DNA]</scope>
    <source>
        <strain evidence="4">AArc1</strain>
    </source>
</reference>
<organism evidence="1 4">
    <name type="scientific">Natrarchaeobaculum sulfurireducens</name>
    <dbReference type="NCBI Taxonomy" id="2044521"/>
    <lineage>
        <taxon>Archaea</taxon>
        <taxon>Methanobacteriati</taxon>
        <taxon>Methanobacteriota</taxon>
        <taxon>Stenosarchaea group</taxon>
        <taxon>Halobacteria</taxon>
        <taxon>Halobacteriales</taxon>
        <taxon>Natrialbaceae</taxon>
        <taxon>Natrarchaeobaculum</taxon>
    </lineage>
</organism>
<sequence>MARLQLLGTQAYPRNGEPVHLRLVDGDDHLLVDCGPNIVETFDALERPLTSVTDLFVTHSHADHALGVPYFLLGHFLTRAGAVADEPGEAVPPLTIRGPESALEAVDACLEAVTPGFDALAADASWTLEPTEPDDGFDVGDVSVTSLPADHVVPTQGLLFDGERRIAYTGDTTRSKALVDAVDRADVVIHESMYLESEADLARELKHGTAREAGRFAADVGADELYLVHVSDQYGDEHRVRFLEEAGEAFNGEVILPDRFDELSV</sequence>
<evidence type="ECO:0000313" key="3">
    <source>
        <dbReference type="Proteomes" id="UP000258613"/>
    </source>
</evidence>
<dbReference type="AlphaFoldDB" id="A0A346PJJ6"/>
<keyword evidence="1" id="KW-0378">Hydrolase</keyword>
<keyword evidence="3" id="KW-1185">Reference proteome</keyword>
<dbReference type="OrthoDB" id="73420at2157"/>
<dbReference type="Proteomes" id="UP000258707">
    <property type="component" value="Chromosome"/>
</dbReference>
<dbReference type="RefSeq" id="WP_117365596.1">
    <property type="nucleotide sequence ID" value="NZ_CP024047.1"/>
</dbReference>
<dbReference type="KEGG" id="nan:AArc1_3398"/>
<dbReference type="Proteomes" id="UP000258613">
    <property type="component" value="Chromosome"/>
</dbReference>
<reference evidence="3" key="2">
    <citation type="submission" date="2018-02" db="EMBL/GenBank/DDBJ databases">
        <title>Phenotypic and genomic properties of facultatively anaerobic sulfur-reducing natronoarchaea from hypersaline soda lakes.</title>
        <authorList>
            <person name="Sorokin D.Y."/>
            <person name="Kublanov I.V."/>
            <person name="Roman P."/>
            <person name="Sinninghe Damste J.S."/>
            <person name="Golyshin P.N."/>
            <person name="Rojo D."/>
            <person name="Ciordia S."/>
            <person name="Mena M.D.C."/>
            <person name="Ferrer M."/>
            <person name="Messina E."/>
            <person name="Smedile F."/>
            <person name="La Spada G."/>
            <person name="La Cono V."/>
            <person name="Yakimov M.M."/>
        </authorList>
    </citation>
    <scope>NUCLEOTIDE SEQUENCE [LARGE SCALE GENOMIC DNA]</scope>
    <source>
        <strain evidence="3">AArc-Mg</strain>
    </source>
</reference>
<dbReference type="SUPFAM" id="SSF56281">
    <property type="entry name" value="Metallo-hydrolase/oxidoreductase"/>
    <property type="match status" value="1"/>
</dbReference>
<gene>
    <name evidence="1" type="ORF">AArc1_3398</name>
    <name evidence="2" type="ORF">AArcMg_3459</name>
</gene>
<dbReference type="GO" id="GO:0042781">
    <property type="term" value="F:3'-tRNA processing endoribonuclease activity"/>
    <property type="evidence" value="ECO:0007669"/>
    <property type="project" value="UniProtKB-EC"/>
</dbReference>
<accession>A0A346PJJ6</accession>
<evidence type="ECO:0000313" key="1">
    <source>
        <dbReference type="EMBL" id="AXR79691.1"/>
    </source>
</evidence>
<dbReference type="PANTHER" id="PTHR46018">
    <property type="entry name" value="ZINC PHOSPHODIESTERASE ELAC PROTEIN 1"/>
    <property type="match status" value="1"/>
</dbReference>
<protein>
    <submittedName>
        <fullName evidence="1 2">Ribonuclease Z</fullName>
        <ecNumber evidence="2">3.1.26.11</ecNumber>
    </submittedName>
</protein>
<dbReference type="Gene3D" id="3.60.15.10">
    <property type="entry name" value="Ribonuclease Z/Hydroxyacylglutathione hydrolase-like"/>
    <property type="match status" value="1"/>
</dbReference>
<dbReference type="GeneID" id="37643944"/>
<dbReference type="Pfam" id="PF23023">
    <property type="entry name" value="Anti-Pycsar_Apyc1"/>
    <property type="match status" value="1"/>
</dbReference>
<dbReference type="EMBL" id="CP024047">
    <property type="protein sequence ID" value="AXR79691.1"/>
    <property type="molecule type" value="Genomic_DNA"/>
</dbReference>
<proteinExistence type="predicted"/>
<dbReference type="EC" id="3.1.26.11" evidence="2"/>
<dbReference type="PANTHER" id="PTHR46018:SF2">
    <property type="entry name" value="ZINC PHOSPHODIESTERASE ELAC PROTEIN 1"/>
    <property type="match status" value="1"/>
</dbReference>
<evidence type="ECO:0000313" key="2">
    <source>
        <dbReference type="EMBL" id="AXR83433.1"/>
    </source>
</evidence>
<reference evidence="1" key="3">
    <citation type="journal article" date="2019" name="Int. J. Syst. Evol. Microbiol.">
        <title>Natronolimnobius sulfurireducens sp. nov. and Halalkaliarchaeum desulfuricum gen. nov., sp. nov., the first sulfur-respiring alkaliphilic haloarchaea from hypersaline alkaline lakes.</title>
        <authorList>
            <person name="Sorokin D.Y."/>
            <person name="Yakimov M."/>
            <person name="Messina E."/>
            <person name="Merkel A.Y."/>
            <person name="Bale N.J."/>
            <person name="Sinninghe Damste J.S."/>
        </authorList>
    </citation>
    <scope>NUCLEOTIDE SEQUENCE</scope>
    <source>
        <strain evidence="2">AArc-Mg</strain>
        <strain evidence="1">AArc1</strain>
    </source>
</reference>
<evidence type="ECO:0000313" key="4">
    <source>
        <dbReference type="Proteomes" id="UP000258707"/>
    </source>
</evidence>
<accession>A0A346PV88</accession>
<dbReference type="InterPro" id="IPR036866">
    <property type="entry name" value="RibonucZ/Hydroxyglut_hydro"/>
</dbReference>
<dbReference type="KEGG" id="nag:AArcMg_3459"/>
<dbReference type="EMBL" id="CP027033">
    <property type="protein sequence ID" value="AXR83433.1"/>
    <property type="molecule type" value="Genomic_DNA"/>
</dbReference>
<name>A0A346PJJ6_9EURY</name>